<sequence length="335" mass="38127">MDELLTILPRFLNHECIWRLNPASSSYIKVYNATTAVSPYFKPIEDPIRGRRHHLNVTVLIMKQKKSAPCITVYVNERLVLSCSSFAVYVRKLPDPRNLFLIFFGKLLRCSSNFRIPKDPSILPIPEHPVIPTKQEFLTMCELVDLPILELSSHDDIKCIGGCTWFWRSMLFQYFIIPDHMMLLPILTDFPSLNRILNLLTRCENQSCVPCYGTHIHVSAWHGYTSQDDMGTSTSCPCILSCGLISGTNAKITGNRNLLSLLFDPCVHHQITGLKIIPHPMTPVKVEDLVVGIKADGTTVKARSNHWQLFSVSELLSRICIYNCQVLKRICLHSY</sequence>
<gene>
    <name evidence="6" type="primary">BGLF2</name>
    <name evidence="6" type="ORF">ADFBMEEK_00053</name>
</gene>
<evidence type="ECO:0000256" key="3">
    <source>
        <dbReference type="ARBA" id="ARBA00022844"/>
    </source>
</evidence>
<keyword evidence="2" id="KW-0920">Virion tegument</keyword>
<keyword evidence="4" id="KW-0426">Late protein</keyword>
<evidence type="ECO:0000313" key="6">
    <source>
        <dbReference type="EMBL" id="WIM51687.1"/>
    </source>
</evidence>
<proteinExistence type="inferred from homology"/>
<keyword evidence="5" id="KW-1035">Host cytoplasm</keyword>
<evidence type="ECO:0000256" key="4">
    <source>
        <dbReference type="ARBA" id="ARBA00022921"/>
    </source>
</evidence>
<dbReference type="GO" id="GO:0044423">
    <property type="term" value="C:virion component"/>
    <property type="evidence" value="ECO:0007669"/>
    <property type="project" value="UniProtKB-KW"/>
</dbReference>
<evidence type="ECO:0000256" key="2">
    <source>
        <dbReference type="ARBA" id="ARBA00022580"/>
    </source>
</evidence>
<evidence type="ECO:0000256" key="5">
    <source>
        <dbReference type="ARBA" id="ARBA00023200"/>
    </source>
</evidence>
<keyword evidence="1" id="KW-1048">Host nucleus</keyword>
<dbReference type="HAMAP" id="MF_04039">
    <property type="entry name" value="HSV_CEP2"/>
    <property type="match status" value="1"/>
</dbReference>
<reference evidence="6" key="1">
    <citation type="submission" date="2023-04" db="EMBL/GenBank/DDBJ databases">
        <authorList>
            <person name="Narayanan A."/>
            <person name="Sebastian A."/>
            <person name="Vandergrift K."/>
            <person name="Albert I."/>
            <person name="Jose J."/>
        </authorList>
    </citation>
    <scope>NUCLEOTIDE SEQUENCE</scope>
    <source>
        <strain evidence="6">Centre County</strain>
    </source>
</reference>
<dbReference type="EMBL" id="OQ999783">
    <property type="protein sequence ID" value="WIM51687.1"/>
    <property type="molecule type" value="Genomic_DNA"/>
</dbReference>
<keyword evidence="3" id="KW-0946">Virion</keyword>
<organism evidence="6">
    <name type="scientific">Peromyscus leucopus gammaherpesvirus</name>
    <dbReference type="NCBI Taxonomy" id="3048761"/>
    <lineage>
        <taxon>Viruses</taxon>
        <taxon>Duplodnaviria</taxon>
        <taxon>Heunggongvirae</taxon>
        <taxon>Peploviricota</taxon>
        <taxon>Herviviricetes</taxon>
        <taxon>Herpesvirales</taxon>
        <taxon>Orthoherpesviridae</taxon>
        <taxon>Gammaherpesvirinae</taxon>
    </lineage>
</organism>
<accession>A0A9Y1YS39</accession>
<name>A0A9Y1YS39_9GAMA</name>
<dbReference type="InterPro" id="IPR004286">
    <property type="entry name" value="Herpes_UL16/UL94"/>
</dbReference>
<protein>
    <submittedName>
        <fullName evidence="6">Cytoplasmic envelopment protein 2</fullName>
    </submittedName>
</protein>
<dbReference type="Pfam" id="PF03044">
    <property type="entry name" value="Herpes_UL16"/>
    <property type="match status" value="1"/>
</dbReference>
<evidence type="ECO:0000256" key="1">
    <source>
        <dbReference type="ARBA" id="ARBA00022562"/>
    </source>
</evidence>